<evidence type="ECO:0000313" key="10">
    <source>
        <dbReference type="EMBL" id="KAF9338073.1"/>
    </source>
</evidence>
<sequence>MLYCSLVTCLVSFAIGYVIGSPNIIEAAIRGLPGGQCGSSEVLPYSIQNGFPNCLYFSDLVWGFAVGSFALGACAGGLTGGAIQNKHGRVRAMLITDLVFVVGSAVIGLSYHQAQLILGRIIVGFACGLGGVVAPTYLGEIATVESKGTMGALHQLFLVTGLLASNLAGLAWSSPPGWRIVLALNGAPALVQLLLLPTIVESPRYLILKGRTNDAHESMQVLRKGFEEKMIKAEFSEAVEFLLGPAQGAAQSYPPPVERMDSSATVTIDTAVAAPTTATELESKGNNPSSAMPETLGVIDLFRSESCRGLATIGVAIHFLQQATGISGLVYYSTSFLGAAFGADNSKLITVGVVLISVVVTILSVYLVDRINRRPLLIASFAGIGFSSILLVAGAYANVSSLVAVAVFMYFAAFALAMGPIPWLIISELLPTYALSAGSSAATTTNWGTNFVIGLLFPMLTKSMGNATFILFGATSFFGAFFVWRWVPETRNRTVEQVMAQRRPFEQSSV</sequence>
<dbReference type="GO" id="GO:0015149">
    <property type="term" value="F:hexose transmembrane transporter activity"/>
    <property type="evidence" value="ECO:0007669"/>
    <property type="project" value="TreeGrafter"/>
</dbReference>
<comment type="subcellular location">
    <subcellularLocation>
        <location evidence="1">Membrane</location>
        <topology evidence="1">Multi-pass membrane protein</topology>
    </subcellularLocation>
</comment>
<accession>A0A9P5VRC4</accession>
<gene>
    <name evidence="10" type="ORF">BG006_000062</name>
</gene>
<evidence type="ECO:0000313" key="11">
    <source>
        <dbReference type="Proteomes" id="UP000696485"/>
    </source>
</evidence>
<evidence type="ECO:0000256" key="7">
    <source>
        <dbReference type="SAM" id="Phobius"/>
    </source>
</evidence>
<dbReference type="InterPro" id="IPR005828">
    <property type="entry name" value="MFS_sugar_transport-like"/>
</dbReference>
<keyword evidence="4 7" id="KW-0812">Transmembrane</keyword>
<dbReference type="PROSITE" id="PS00217">
    <property type="entry name" value="SUGAR_TRANSPORT_2"/>
    <property type="match status" value="1"/>
</dbReference>
<feature type="transmembrane region" description="Helical" evidence="7">
    <location>
        <begin position="433"/>
        <end position="457"/>
    </location>
</feature>
<dbReference type="Proteomes" id="UP000696485">
    <property type="component" value="Unassembled WGS sequence"/>
</dbReference>
<proteinExistence type="inferred from homology"/>
<evidence type="ECO:0000256" key="3">
    <source>
        <dbReference type="ARBA" id="ARBA00022448"/>
    </source>
</evidence>
<dbReference type="Gene3D" id="1.20.1250.20">
    <property type="entry name" value="MFS general substrate transporter like domains"/>
    <property type="match status" value="1"/>
</dbReference>
<dbReference type="PRINTS" id="PR00171">
    <property type="entry name" value="SUGRTRNSPORT"/>
</dbReference>
<dbReference type="EMBL" id="JAAAUY010000010">
    <property type="protein sequence ID" value="KAF9338073.1"/>
    <property type="molecule type" value="Genomic_DNA"/>
</dbReference>
<keyword evidence="5 7" id="KW-1133">Transmembrane helix</keyword>
<dbReference type="AlphaFoldDB" id="A0A9P5VRC4"/>
<evidence type="ECO:0000256" key="2">
    <source>
        <dbReference type="ARBA" id="ARBA00010992"/>
    </source>
</evidence>
<feature type="transmembrane region" description="Helical" evidence="7">
    <location>
        <begin position="178"/>
        <end position="200"/>
    </location>
</feature>
<evidence type="ECO:0000256" key="5">
    <source>
        <dbReference type="ARBA" id="ARBA00022989"/>
    </source>
</evidence>
<feature type="transmembrane region" description="Helical" evidence="7">
    <location>
        <begin position="92"/>
        <end position="111"/>
    </location>
</feature>
<keyword evidence="11" id="KW-1185">Reference proteome</keyword>
<dbReference type="InterPro" id="IPR005829">
    <property type="entry name" value="Sugar_transporter_CS"/>
</dbReference>
<feature type="signal peptide" evidence="8">
    <location>
        <begin position="1"/>
        <end position="20"/>
    </location>
</feature>
<reference evidence="10" key="1">
    <citation type="journal article" date="2020" name="Fungal Divers.">
        <title>Resolving the Mortierellaceae phylogeny through synthesis of multi-gene phylogenetics and phylogenomics.</title>
        <authorList>
            <person name="Vandepol N."/>
            <person name="Liber J."/>
            <person name="Desiro A."/>
            <person name="Na H."/>
            <person name="Kennedy M."/>
            <person name="Barry K."/>
            <person name="Grigoriev I.V."/>
            <person name="Miller A.N."/>
            <person name="O'Donnell K."/>
            <person name="Stajich J.E."/>
            <person name="Bonito G."/>
        </authorList>
    </citation>
    <scope>NUCLEOTIDE SEQUENCE</scope>
    <source>
        <strain evidence="10">NVP1</strain>
    </source>
</reference>
<dbReference type="PANTHER" id="PTHR23503:SF8">
    <property type="entry name" value="FACILITATED GLUCOSE TRANSPORTER PROTEIN 1"/>
    <property type="match status" value="1"/>
</dbReference>
<dbReference type="SUPFAM" id="SSF103473">
    <property type="entry name" value="MFS general substrate transporter"/>
    <property type="match status" value="1"/>
</dbReference>
<dbReference type="PROSITE" id="PS50850">
    <property type="entry name" value="MFS"/>
    <property type="match status" value="1"/>
</dbReference>
<evidence type="ECO:0000256" key="1">
    <source>
        <dbReference type="ARBA" id="ARBA00004141"/>
    </source>
</evidence>
<keyword evidence="8" id="KW-0732">Signal</keyword>
<feature type="domain" description="Major facilitator superfamily (MFS) profile" evidence="9">
    <location>
        <begin position="1"/>
        <end position="491"/>
    </location>
</feature>
<keyword evidence="6 7" id="KW-0472">Membrane</keyword>
<feature type="transmembrane region" description="Helical" evidence="7">
    <location>
        <begin position="375"/>
        <end position="396"/>
    </location>
</feature>
<comment type="caution">
    <text evidence="10">The sequence shown here is derived from an EMBL/GenBank/DDBJ whole genome shotgun (WGS) entry which is preliminary data.</text>
</comment>
<dbReference type="Pfam" id="PF00083">
    <property type="entry name" value="Sugar_tr"/>
    <property type="match status" value="2"/>
</dbReference>
<feature type="transmembrane region" description="Helical" evidence="7">
    <location>
        <begin position="402"/>
        <end position="426"/>
    </location>
</feature>
<feature type="transmembrane region" description="Helical" evidence="7">
    <location>
        <begin position="469"/>
        <end position="487"/>
    </location>
</feature>
<organism evidence="10 11">
    <name type="scientific">Podila minutissima</name>
    <dbReference type="NCBI Taxonomy" id="64525"/>
    <lineage>
        <taxon>Eukaryota</taxon>
        <taxon>Fungi</taxon>
        <taxon>Fungi incertae sedis</taxon>
        <taxon>Mucoromycota</taxon>
        <taxon>Mortierellomycotina</taxon>
        <taxon>Mortierellomycetes</taxon>
        <taxon>Mortierellales</taxon>
        <taxon>Mortierellaceae</taxon>
        <taxon>Podila</taxon>
    </lineage>
</organism>
<feature type="transmembrane region" description="Helical" evidence="7">
    <location>
        <begin position="117"/>
        <end position="138"/>
    </location>
</feature>
<keyword evidence="3" id="KW-0813">Transport</keyword>
<dbReference type="GO" id="GO:0016020">
    <property type="term" value="C:membrane"/>
    <property type="evidence" value="ECO:0007669"/>
    <property type="project" value="UniProtKB-SubCell"/>
</dbReference>
<dbReference type="InterPro" id="IPR003663">
    <property type="entry name" value="Sugar/inositol_transpt"/>
</dbReference>
<feature type="transmembrane region" description="Helical" evidence="7">
    <location>
        <begin position="150"/>
        <end position="172"/>
    </location>
</feature>
<dbReference type="InterPro" id="IPR045263">
    <property type="entry name" value="GLUT"/>
</dbReference>
<feature type="transmembrane region" description="Helical" evidence="7">
    <location>
        <begin position="310"/>
        <end position="332"/>
    </location>
</feature>
<comment type="similarity">
    <text evidence="2">Belongs to the major facilitator superfamily. Sugar transporter (TC 2.A.1.1) family.</text>
</comment>
<evidence type="ECO:0000256" key="8">
    <source>
        <dbReference type="SAM" id="SignalP"/>
    </source>
</evidence>
<feature type="chain" id="PRO_5040312110" description="Major facilitator superfamily (MFS) profile domain-containing protein" evidence="8">
    <location>
        <begin position="21"/>
        <end position="510"/>
    </location>
</feature>
<feature type="transmembrane region" description="Helical" evidence="7">
    <location>
        <begin position="348"/>
        <end position="368"/>
    </location>
</feature>
<evidence type="ECO:0000256" key="6">
    <source>
        <dbReference type="ARBA" id="ARBA00023136"/>
    </source>
</evidence>
<protein>
    <recommendedName>
        <fullName evidence="9">Major facilitator superfamily (MFS) profile domain-containing protein</fullName>
    </recommendedName>
</protein>
<dbReference type="PANTHER" id="PTHR23503">
    <property type="entry name" value="SOLUTE CARRIER FAMILY 2"/>
    <property type="match status" value="1"/>
</dbReference>
<evidence type="ECO:0000259" key="9">
    <source>
        <dbReference type="PROSITE" id="PS50850"/>
    </source>
</evidence>
<dbReference type="InterPro" id="IPR036259">
    <property type="entry name" value="MFS_trans_sf"/>
</dbReference>
<feature type="transmembrane region" description="Helical" evidence="7">
    <location>
        <begin position="60"/>
        <end position="80"/>
    </location>
</feature>
<evidence type="ECO:0000256" key="4">
    <source>
        <dbReference type="ARBA" id="ARBA00022692"/>
    </source>
</evidence>
<name>A0A9P5VRC4_9FUNG</name>
<dbReference type="InterPro" id="IPR020846">
    <property type="entry name" value="MFS_dom"/>
</dbReference>